<keyword evidence="1" id="KW-0547">Nucleotide-binding</keyword>
<accession>A0A6P5EHM1</accession>
<feature type="domain" description="SRP54-type proteins GTP-binding" evidence="3">
    <location>
        <begin position="71"/>
        <end position="84"/>
    </location>
</feature>
<evidence type="ECO:0000259" key="3">
    <source>
        <dbReference type="PROSITE" id="PS00300"/>
    </source>
</evidence>
<dbReference type="PROSITE" id="PS00300">
    <property type="entry name" value="SRP54"/>
    <property type="match status" value="1"/>
</dbReference>
<dbReference type="CDD" id="cd09917">
    <property type="entry name" value="F-box_SF"/>
    <property type="match status" value="1"/>
</dbReference>
<evidence type="ECO:0000313" key="4">
    <source>
        <dbReference type="Proteomes" id="UP000515123"/>
    </source>
</evidence>
<dbReference type="RefSeq" id="XP_020080960.1">
    <property type="nucleotide sequence ID" value="XM_020225371.1"/>
</dbReference>
<dbReference type="AlphaFoldDB" id="A0A6P5EHM1"/>
<dbReference type="SUPFAM" id="SSF81383">
    <property type="entry name" value="F-box domain"/>
    <property type="match status" value="1"/>
</dbReference>
<dbReference type="PANTHER" id="PTHR33127">
    <property type="entry name" value="TRANSMEMBRANE PROTEIN"/>
    <property type="match status" value="1"/>
</dbReference>
<evidence type="ECO:0000313" key="5">
    <source>
        <dbReference type="RefSeq" id="XP_020080960.1"/>
    </source>
</evidence>
<dbReference type="PANTHER" id="PTHR33127:SF5">
    <property type="entry name" value="TRANSMEMBRANE PROTEIN"/>
    <property type="match status" value="1"/>
</dbReference>
<dbReference type="GeneID" id="109704610"/>
<keyword evidence="4" id="KW-1185">Reference proteome</keyword>
<dbReference type="OrthoDB" id="651482at2759"/>
<dbReference type="InterPro" id="IPR036047">
    <property type="entry name" value="F-box-like_dom_sf"/>
</dbReference>
<dbReference type="InterPro" id="IPR001810">
    <property type="entry name" value="F-box_dom"/>
</dbReference>
<keyword evidence="2" id="KW-0342">GTP-binding</keyword>
<reference evidence="5" key="2">
    <citation type="submission" date="2025-08" db="UniProtKB">
        <authorList>
            <consortium name="RefSeq"/>
        </authorList>
    </citation>
    <scope>IDENTIFICATION</scope>
    <source>
        <tissue evidence="5">Leaf</tissue>
    </source>
</reference>
<dbReference type="GO" id="GO:0005525">
    <property type="term" value="F:GTP binding"/>
    <property type="evidence" value="ECO:0007669"/>
    <property type="project" value="UniProtKB-KW"/>
</dbReference>
<dbReference type="InterPro" id="IPR005174">
    <property type="entry name" value="KIB1-4_b-propeller"/>
</dbReference>
<organism evidence="4 5">
    <name type="scientific">Ananas comosus</name>
    <name type="common">Pineapple</name>
    <name type="synonym">Ananas ananas</name>
    <dbReference type="NCBI Taxonomy" id="4615"/>
    <lineage>
        <taxon>Eukaryota</taxon>
        <taxon>Viridiplantae</taxon>
        <taxon>Streptophyta</taxon>
        <taxon>Embryophyta</taxon>
        <taxon>Tracheophyta</taxon>
        <taxon>Spermatophyta</taxon>
        <taxon>Magnoliopsida</taxon>
        <taxon>Liliopsida</taxon>
        <taxon>Poales</taxon>
        <taxon>Bromeliaceae</taxon>
        <taxon>Bromelioideae</taxon>
        <taxon>Ananas</taxon>
    </lineage>
</organism>
<proteinExistence type="predicted"/>
<reference evidence="4" key="1">
    <citation type="journal article" date="2015" name="Nat. Genet.">
        <title>The pineapple genome and the evolution of CAM photosynthesis.</title>
        <authorList>
            <person name="Ming R."/>
            <person name="VanBuren R."/>
            <person name="Wai C.M."/>
            <person name="Tang H."/>
            <person name="Schatz M.C."/>
            <person name="Bowers J.E."/>
            <person name="Lyons E."/>
            <person name="Wang M.L."/>
            <person name="Chen J."/>
            <person name="Biggers E."/>
            <person name="Zhang J."/>
            <person name="Huang L."/>
            <person name="Zhang L."/>
            <person name="Miao W."/>
            <person name="Zhang J."/>
            <person name="Ye Z."/>
            <person name="Miao C."/>
            <person name="Lin Z."/>
            <person name="Wang H."/>
            <person name="Zhou H."/>
            <person name="Yim W.C."/>
            <person name="Priest H.D."/>
            <person name="Zheng C."/>
            <person name="Woodhouse M."/>
            <person name="Edger P.P."/>
            <person name="Guyot R."/>
            <person name="Guo H.B."/>
            <person name="Guo H."/>
            <person name="Zheng G."/>
            <person name="Singh R."/>
            <person name="Sharma A."/>
            <person name="Min X."/>
            <person name="Zheng Y."/>
            <person name="Lee H."/>
            <person name="Gurtowski J."/>
            <person name="Sedlazeck F.J."/>
            <person name="Harkess A."/>
            <person name="McKain M.R."/>
            <person name="Liao Z."/>
            <person name="Fang J."/>
            <person name="Liu J."/>
            <person name="Zhang X."/>
            <person name="Zhang Q."/>
            <person name="Hu W."/>
            <person name="Qin Y."/>
            <person name="Wang K."/>
            <person name="Chen L.Y."/>
            <person name="Shirley N."/>
            <person name="Lin Y.R."/>
            <person name="Liu L.Y."/>
            <person name="Hernandez A.G."/>
            <person name="Wright C.L."/>
            <person name="Bulone V."/>
            <person name="Tuskan G.A."/>
            <person name="Heath K."/>
            <person name="Zee F."/>
            <person name="Moore P.H."/>
            <person name="Sunkar R."/>
            <person name="Leebens-Mack J.H."/>
            <person name="Mockler T."/>
            <person name="Bennetzen J.L."/>
            <person name="Freeling M."/>
            <person name="Sankoff D."/>
            <person name="Paterson A.H."/>
            <person name="Zhu X."/>
            <person name="Yang X."/>
            <person name="Smith J.A."/>
            <person name="Cushman J.C."/>
            <person name="Paull R.E."/>
            <person name="Yu Q."/>
        </authorList>
    </citation>
    <scope>NUCLEOTIDE SEQUENCE [LARGE SCALE GENOMIC DNA]</scope>
    <source>
        <strain evidence="4">cv. F153</strain>
    </source>
</reference>
<sequence>MPRHRAREGEPFSHHSRDWRGSALRRSHIVRKSSDSRIDSKLSLRSSSSPVLQLGRLFFLSLIGSFKFVIPLRFISMGEDISDIERLPDRIKDLILLPFKRRLWSEFPFGLLVMIAARLDPPDVVAFRSICKRWRLAAPLVHRADVCPLLLDRSEINRNTIKLHSPAVNKTFIVKSFLDLPQSSCRFATKDWLAFVTENGILLANVFKGISYQFHHQTAGDCETLALIGEPAKGFIIVLFYNFVSYMYIEVYDGNKWSSRFYDNNGIFEEQSRTSPVVHRGKVFLFDKKGRLGVYSIKDASWAVLPQPKSLPVPFKPASYDDLLFPDRAQINEEGEDEYISEFFLVVSNDLLLSLVKTGRNPPKLLIFYLTEDTMSWEPVSSLGEYSVFAGFPISISATPSVKKMENRVYFPMWIDHSQEIEAEITVFEEHPYFVSKVLFSDEMEGASVMQYFSVAAQNFNIQVAEAEQNNFRTWINMDGQEVCSNFCTEHEFLFPNLEL</sequence>
<evidence type="ECO:0000256" key="2">
    <source>
        <dbReference type="ARBA" id="ARBA00023134"/>
    </source>
</evidence>
<dbReference type="GO" id="GO:0006614">
    <property type="term" value="P:SRP-dependent cotranslational protein targeting to membrane"/>
    <property type="evidence" value="ECO:0007669"/>
    <property type="project" value="InterPro"/>
</dbReference>
<protein>
    <submittedName>
        <fullName evidence="5">Uncharacterized protein LOC109704610</fullName>
    </submittedName>
</protein>
<name>A0A6P5EHM1_ANACO</name>
<evidence type="ECO:0000256" key="1">
    <source>
        <dbReference type="ARBA" id="ARBA00022741"/>
    </source>
</evidence>
<dbReference type="Gene3D" id="1.20.1280.50">
    <property type="match status" value="1"/>
</dbReference>
<dbReference type="Proteomes" id="UP000515123">
    <property type="component" value="Unplaced"/>
</dbReference>
<dbReference type="Pfam" id="PF00646">
    <property type="entry name" value="F-box"/>
    <property type="match status" value="1"/>
</dbReference>
<dbReference type="InterPro" id="IPR000897">
    <property type="entry name" value="SRP54_GTPase_dom"/>
</dbReference>
<gene>
    <name evidence="5" type="primary">LOC109704610</name>
</gene>
<dbReference type="Pfam" id="PF03478">
    <property type="entry name" value="Beta-prop_KIB1-4"/>
    <property type="match status" value="1"/>
</dbReference>